<dbReference type="InterPro" id="IPR027417">
    <property type="entry name" value="P-loop_NTPase"/>
</dbReference>
<feature type="domain" description="CobQ/CobB/MinD/ParA nucleotide binding" evidence="1">
    <location>
        <begin position="3"/>
        <end position="177"/>
    </location>
</feature>
<sequence length="213" mass="24002">MIITFSHPKGGVGKSLLAFNYSVYCEKRENPIIIDLDGQHSISNFNKLRVAKSSLKPLNIKTFSSIDELANFLNNVSENQKIIIDTGGFDSSFNRVALTFADKIITPVSDNPVELMRLYDFSQILKEISAAAGRELKALIVLNRIHVSLKNNIVKEQFANVDNFIFLKSIVRDRAKIKYSVTDGLSVFDEKKSLKDSKANSELKELFKEINKI</sequence>
<dbReference type="AlphaFoldDB" id="A0A6F9JAN6"/>
<proteinExistence type="predicted"/>
<comment type="caution">
    <text evidence="2">The sequence shown here is derived from an EMBL/GenBank/DDBJ whole genome shotgun (WGS) entry which is preliminary data.</text>
</comment>
<organism evidence="2">
    <name type="scientific">Campylobacter fetus</name>
    <dbReference type="NCBI Taxonomy" id="196"/>
    <lineage>
        <taxon>Bacteria</taxon>
        <taxon>Pseudomonadati</taxon>
        <taxon>Campylobacterota</taxon>
        <taxon>Epsilonproteobacteria</taxon>
        <taxon>Campylobacterales</taxon>
        <taxon>Campylobacteraceae</taxon>
        <taxon>Campylobacter</taxon>
    </lineage>
</organism>
<dbReference type="EMBL" id="AANITE010000012">
    <property type="protein sequence ID" value="EDO9682711.1"/>
    <property type="molecule type" value="Genomic_DNA"/>
</dbReference>
<dbReference type="CDD" id="cd02042">
    <property type="entry name" value="ParAB_family"/>
    <property type="match status" value="1"/>
</dbReference>
<dbReference type="SUPFAM" id="SSF52540">
    <property type="entry name" value="P-loop containing nucleoside triphosphate hydrolases"/>
    <property type="match status" value="1"/>
</dbReference>
<evidence type="ECO:0000259" key="1">
    <source>
        <dbReference type="Pfam" id="PF01656"/>
    </source>
</evidence>
<protein>
    <recommendedName>
        <fullName evidence="1">CobQ/CobB/MinD/ParA nucleotide binding domain-containing protein</fullName>
    </recommendedName>
</protein>
<dbReference type="Pfam" id="PF01656">
    <property type="entry name" value="CbiA"/>
    <property type="match status" value="1"/>
</dbReference>
<evidence type="ECO:0000313" key="2">
    <source>
        <dbReference type="EMBL" id="EDO9682711.1"/>
    </source>
</evidence>
<gene>
    <name evidence="2" type="ORF">GPS25_08475</name>
</gene>
<reference evidence="2" key="1">
    <citation type="submission" date="2019-12" db="EMBL/GenBank/DDBJ databases">
        <authorList>
            <consortium name="PulseNet: The National Subtyping Network for Foodborne Disease Surveillance"/>
            <person name="Tarr C.L."/>
            <person name="Trees E."/>
            <person name="Katz L.S."/>
            <person name="Carleton-Romer H.A."/>
            <person name="Stroika S."/>
            <person name="Kucerova Z."/>
            <person name="Roache K.F."/>
            <person name="Sabol A.L."/>
            <person name="Besser J."/>
            <person name="Gerner-Smidt P."/>
        </authorList>
    </citation>
    <scope>NUCLEOTIDE SEQUENCE</scope>
    <source>
        <strain evidence="2">PNUSAC014016</strain>
    </source>
</reference>
<dbReference type="PANTHER" id="PTHR13696:SF96">
    <property type="entry name" value="COBQ_COBB_MIND_PARA NUCLEOTIDE BINDING DOMAIN-CONTAINING PROTEIN"/>
    <property type="match status" value="1"/>
</dbReference>
<dbReference type="InterPro" id="IPR050678">
    <property type="entry name" value="DNA_Partitioning_ATPase"/>
</dbReference>
<dbReference type="PANTHER" id="PTHR13696">
    <property type="entry name" value="P-LOOP CONTAINING NUCLEOSIDE TRIPHOSPHATE HYDROLASE"/>
    <property type="match status" value="1"/>
</dbReference>
<dbReference type="InterPro" id="IPR002586">
    <property type="entry name" value="CobQ/CobB/MinD/ParA_Nub-bd_dom"/>
</dbReference>
<dbReference type="Gene3D" id="3.40.50.300">
    <property type="entry name" value="P-loop containing nucleotide triphosphate hydrolases"/>
    <property type="match status" value="1"/>
</dbReference>
<accession>A0A6F9JAN6</accession>
<name>A0A6F9JAN6_CAMFE</name>